<dbReference type="Proteomes" id="UP000035722">
    <property type="component" value="Unassembled WGS sequence"/>
</dbReference>
<feature type="compositionally biased region" description="Basic and acidic residues" evidence="1">
    <location>
        <begin position="141"/>
        <end position="156"/>
    </location>
</feature>
<accession>A0A024H5X5</accession>
<organism evidence="2 3">
    <name type="scientific">Pseudarthrobacter siccitolerans</name>
    <dbReference type="NCBI Taxonomy" id="861266"/>
    <lineage>
        <taxon>Bacteria</taxon>
        <taxon>Bacillati</taxon>
        <taxon>Actinomycetota</taxon>
        <taxon>Actinomycetes</taxon>
        <taxon>Micrococcales</taxon>
        <taxon>Micrococcaceae</taxon>
        <taxon>Pseudarthrobacter</taxon>
    </lineage>
</organism>
<dbReference type="InterPro" id="IPR021391">
    <property type="entry name" value="DUF3027"/>
</dbReference>
<dbReference type="AlphaFoldDB" id="A0A024H5X5"/>
<feature type="compositionally biased region" description="Low complexity" evidence="1">
    <location>
        <begin position="158"/>
        <end position="180"/>
    </location>
</feature>
<evidence type="ECO:0000313" key="2">
    <source>
        <dbReference type="EMBL" id="CCQ47393.1"/>
    </source>
</evidence>
<feature type="region of interest" description="Disordered" evidence="1">
    <location>
        <begin position="1"/>
        <end position="39"/>
    </location>
</feature>
<feature type="region of interest" description="Disordered" evidence="1">
    <location>
        <begin position="141"/>
        <end position="224"/>
    </location>
</feature>
<keyword evidence="3" id="KW-1185">Reference proteome</keyword>
<protein>
    <recommendedName>
        <fullName evidence="4">DUF3027 domain-containing protein</fullName>
    </recommendedName>
</protein>
<dbReference type="RefSeq" id="WP_050056249.1">
    <property type="nucleotide sequence ID" value="NZ_CAQI01000049.1"/>
</dbReference>
<dbReference type="STRING" id="861266.ARTSIC4J27_3375"/>
<feature type="compositionally biased region" description="Low complexity" evidence="1">
    <location>
        <begin position="188"/>
        <end position="199"/>
    </location>
</feature>
<dbReference type="OrthoDB" id="3210158at2"/>
<feature type="compositionally biased region" description="Low complexity" evidence="1">
    <location>
        <begin position="8"/>
        <end position="39"/>
    </location>
</feature>
<reference evidence="3" key="1">
    <citation type="journal article" date="2014" name="Genome Announc.">
        <title>Genome Sequence of Arthrobacter siccitolerans 4J27, a Xeroprotectant-Producing Desiccation-Tolerant Microorganism.</title>
        <authorList>
            <person name="Manzanera M."/>
            <person name="Santa-Cruz-Calvo L."/>
            <person name="Vilchez J.I."/>
            <person name="Garcia-Fontana C."/>
            <person name="Silva-Castro G.A."/>
            <person name="Calvo C."/>
            <person name="Gonzalez-Lopez J."/>
        </authorList>
    </citation>
    <scope>NUCLEOTIDE SEQUENCE [LARGE SCALE GENOMIC DNA]</scope>
    <source>
        <strain evidence="3">4J27</strain>
    </source>
</reference>
<sequence>MISEADQPEPAVQPQEPVSPAAASPAPVPPARAAKPRAGVPVWRTGKPDAFLAAAVDTARSAIEGITAASDIGRHLAARSEGDRLVTHLFESRLPGYAGWQWFAVLTRNSRSKVVTVNELGLLPSEDSILAPEWVPWAERVRPEDEQEAEPERDQETAEAGQESASPEAAAAEDAVARPAGQDDEAGAMEAGASEAGASDAEEPEQSAADDAGTTSPDALQERS</sequence>
<name>A0A024H5X5_9MICC</name>
<evidence type="ECO:0000313" key="3">
    <source>
        <dbReference type="Proteomes" id="UP000035722"/>
    </source>
</evidence>
<evidence type="ECO:0008006" key="4">
    <source>
        <dbReference type="Google" id="ProtNLM"/>
    </source>
</evidence>
<gene>
    <name evidence="2" type="ORF">ARTSIC4J27_3375</name>
</gene>
<dbReference type="EMBL" id="CAQI01000049">
    <property type="protein sequence ID" value="CCQ47393.1"/>
    <property type="molecule type" value="Genomic_DNA"/>
</dbReference>
<comment type="caution">
    <text evidence="2">The sequence shown here is derived from an EMBL/GenBank/DDBJ whole genome shotgun (WGS) entry which is preliminary data.</text>
</comment>
<evidence type="ECO:0000256" key="1">
    <source>
        <dbReference type="SAM" id="MobiDB-lite"/>
    </source>
</evidence>
<proteinExistence type="predicted"/>
<dbReference type="Pfam" id="PF11228">
    <property type="entry name" value="DUF3027"/>
    <property type="match status" value="1"/>
</dbReference>